<reference evidence="2" key="2">
    <citation type="submission" date="2021-04" db="EMBL/GenBank/DDBJ databases">
        <authorList>
            <person name="Gilroy R."/>
        </authorList>
    </citation>
    <scope>NUCLEOTIDE SEQUENCE</scope>
    <source>
        <strain evidence="2">USAMLcec2-132</strain>
    </source>
</reference>
<protein>
    <submittedName>
        <fullName evidence="2">ATP-binding protein</fullName>
    </submittedName>
</protein>
<keyword evidence="2" id="KW-0547">Nucleotide-binding</keyword>
<evidence type="ECO:0000313" key="3">
    <source>
        <dbReference type="Proteomes" id="UP000823891"/>
    </source>
</evidence>
<sequence length="389" mass="43340">MEIIRGKIPGAKKVVVYGPEGIGKSTFASRFPEPLFIDTEGSTKELDVARTPAPSSWTMLKEQIRYVISHPEICRTLVVDTIDWAEQLCVEDICTSHQKKGIEDFGYGNGYVYVREEFGRFLNLLNDVVEKGIHVVLTAHAQMRKFEQPDEMGAYDRWEMKLGKKTSSQTSPLVKEWADMLLFANYKTYSVAVDDKGKKHKAQGGKRVMYTQHHPCWDAKNRYGLPDEVDFDYSVIAGIISGSAAPAPTQKTETPAPQAEAPKQAEPAPVKQEGSGQIAMELSMDSMAQAPVAQKPAAPVPPQAAPAPSETSRHELDGRIPKALRDLMEANNVGEWDIQEVVAARGYYPPDTPIWNYDPDYIAGVLVGAWDQVLGMIRQMWEKEDIPFN</sequence>
<reference evidence="2" key="1">
    <citation type="journal article" date="2021" name="PeerJ">
        <title>Extensive microbial diversity within the chicken gut microbiome revealed by metagenomics and culture.</title>
        <authorList>
            <person name="Gilroy R."/>
            <person name="Ravi A."/>
            <person name="Getino M."/>
            <person name="Pursley I."/>
            <person name="Horton D.L."/>
            <person name="Alikhan N.F."/>
            <person name="Baker D."/>
            <person name="Gharbi K."/>
            <person name="Hall N."/>
            <person name="Watson M."/>
            <person name="Adriaenssens E.M."/>
            <person name="Foster-Nyarko E."/>
            <person name="Jarju S."/>
            <person name="Secka A."/>
            <person name="Antonio M."/>
            <person name="Oren A."/>
            <person name="Chaudhuri R.R."/>
            <person name="La Ragione R."/>
            <person name="Hildebrand F."/>
            <person name="Pallen M.J."/>
        </authorList>
    </citation>
    <scope>NUCLEOTIDE SEQUENCE</scope>
    <source>
        <strain evidence="2">USAMLcec2-132</strain>
    </source>
</reference>
<dbReference type="GO" id="GO:0005524">
    <property type="term" value="F:ATP binding"/>
    <property type="evidence" value="ECO:0007669"/>
    <property type="project" value="UniProtKB-KW"/>
</dbReference>
<evidence type="ECO:0000256" key="1">
    <source>
        <dbReference type="SAM" id="MobiDB-lite"/>
    </source>
</evidence>
<keyword evidence="2" id="KW-0067">ATP-binding</keyword>
<dbReference type="AlphaFoldDB" id="A0A9D2SRX0"/>
<dbReference type="EMBL" id="DWWS01000051">
    <property type="protein sequence ID" value="HJC24962.1"/>
    <property type="molecule type" value="Genomic_DNA"/>
</dbReference>
<dbReference type="SUPFAM" id="SSF52540">
    <property type="entry name" value="P-loop containing nucleoside triphosphate hydrolases"/>
    <property type="match status" value="1"/>
</dbReference>
<dbReference type="Pfam" id="PF13479">
    <property type="entry name" value="AAA_24"/>
    <property type="match status" value="1"/>
</dbReference>
<feature type="region of interest" description="Disordered" evidence="1">
    <location>
        <begin position="288"/>
        <end position="315"/>
    </location>
</feature>
<feature type="compositionally biased region" description="Low complexity" evidence="1">
    <location>
        <begin position="244"/>
        <end position="269"/>
    </location>
</feature>
<dbReference type="Proteomes" id="UP000823891">
    <property type="component" value="Unassembled WGS sequence"/>
</dbReference>
<proteinExistence type="predicted"/>
<dbReference type="InterPro" id="IPR027417">
    <property type="entry name" value="P-loop_NTPase"/>
</dbReference>
<accession>A0A9D2SRX0</accession>
<organism evidence="2 3">
    <name type="scientific">Candidatus Eisenbergiella merdavium</name>
    <dbReference type="NCBI Taxonomy" id="2838551"/>
    <lineage>
        <taxon>Bacteria</taxon>
        <taxon>Bacillati</taxon>
        <taxon>Bacillota</taxon>
        <taxon>Clostridia</taxon>
        <taxon>Lachnospirales</taxon>
        <taxon>Lachnospiraceae</taxon>
        <taxon>Eisenbergiella</taxon>
    </lineage>
</organism>
<name>A0A9D2SRX0_9FIRM</name>
<feature type="compositionally biased region" description="Low complexity" evidence="1">
    <location>
        <begin position="288"/>
        <end position="297"/>
    </location>
</feature>
<evidence type="ECO:0000313" key="2">
    <source>
        <dbReference type="EMBL" id="HJC24962.1"/>
    </source>
</evidence>
<feature type="region of interest" description="Disordered" evidence="1">
    <location>
        <begin position="244"/>
        <end position="275"/>
    </location>
</feature>
<gene>
    <name evidence="2" type="ORF">H9761_14870</name>
</gene>
<comment type="caution">
    <text evidence="2">The sequence shown here is derived from an EMBL/GenBank/DDBJ whole genome shotgun (WGS) entry which is preliminary data.</text>
</comment>